<comment type="caution">
    <text evidence="2">The sequence shown here is derived from an EMBL/GenBank/DDBJ whole genome shotgun (WGS) entry which is preliminary data.</text>
</comment>
<reference evidence="2" key="1">
    <citation type="journal article" date="2015" name="Proc. Natl. Acad. Sci. U.S.A.">
        <title>Networks of energetic and metabolic interactions define dynamics in microbial communities.</title>
        <authorList>
            <person name="Embree M."/>
            <person name="Liu J.K."/>
            <person name="Al-Bassam M.M."/>
            <person name="Zengler K."/>
        </authorList>
    </citation>
    <scope>NUCLEOTIDE SEQUENCE</scope>
</reference>
<dbReference type="InterPro" id="IPR042070">
    <property type="entry name" value="PucR_C-HTH_sf"/>
</dbReference>
<proteinExistence type="predicted"/>
<dbReference type="InterPro" id="IPR025736">
    <property type="entry name" value="PucR_C-HTH_dom"/>
</dbReference>
<dbReference type="AlphaFoldDB" id="A0A0W8E6Z1"/>
<evidence type="ECO:0000313" key="2">
    <source>
        <dbReference type="EMBL" id="KUG04414.1"/>
    </source>
</evidence>
<dbReference type="InterPro" id="IPR051448">
    <property type="entry name" value="CdaR-like_regulators"/>
</dbReference>
<dbReference type="PANTHER" id="PTHR33744">
    <property type="entry name" value="CARBOHYDRATE DIACID REGULATOR"/>
    <property type="match status" value="1"/>
</dbReference>
<dbReference type="Gene3D" id="1.10.10.2840">
    <property type="entry name" value="PucR C-terminal helix-turn-helix domain"/>
    <property type="match status" value="1"/>
</dbReference>
<protein>
    <submittedName>
        <fullName evidence="2">Regulator of polyketide synthase expression</fullName>
    </submittedName>
</protein>
<name>A0A0W8E6Z1_9ZZZZ</name>
<dbReference type="PANTHER" id="PTHR33744:SF1">
    <property type="entry name" value="DNA-BINDING TRANSCRIPTIONAL ACTIVATOR ADER"/>
    <property type="match status" value="1"/>
</dbReference>
<organism evidence="2">
    <name type="scientific">hydrocarbon metagenome</name>
    <dbReference type="NCBI Taxonomy" id="938273"/>
    <lineage>
        <taxon>unclassified sequences</taxon>
        <taxon>metagenomes</taxon>
        <taxon>ecological metagenomes</taxon>
    </lineage>
</organism>
<sequence length="520" mass="60373">MKITMPMILDRLCDLDFEYSQSIMSERRQVSKVKFLQARHVSIDLDTLYITTFSYLTTEYKGDIPLYIACIKNVDIDIDVDHEIFTHTNLIIIKNLMEPSELFNLIQDIYFYYYDVYSQLLQIVEDNKGLQYLTDEISVLFGNPITITDRNFRILAITSSEPKNAELWRSIDETTRHNGYVTGSSDTYYLTKDYILKLNQNDKPVYFDTCEGYHSPMICLNIRMQKRNMAILSLFEIDTPFNIATSDLTVFISQILSVELQKNELLFLNSESNFAYPLADLLDGKTLSRSDVDKISNYFNYSVSNNYTVVVVKSPLSSDSSFELPFLRNKILNLLKCNSCIIYERSIVMVIDCSFLNSFNYCLPKFEKLLSDTMTYAGVSSSFSDFIEVRKGYIEASKAVELGLRMNIAGPVYLYMDFQFFHLIDLCSKQENIENLYHPALARLITYDQELSKTLYTYMRNNGSPAKTAKDLCIHRSSLAYRLKKIEEVLGIELNDYKTLLHLQLSYEIFNYLHSNFMTI</sequence>
<dbReference type="Pfam" id="PF13556">
    <property type="entry name" value="HTH_30"/>
    <property type="match status" value="1"/>
</dbReference>
<accession>A0A0W8E6Z1</accession>
<evidence type="ECO:0000259" key="1">
    <source>
        <dbReference type="Pfam" id="PF13556"/>
    </source>
</evidence>
<dbReference type="EMBL" id="LNQE01001849">
    <property type="protein sequence ID" value="KUG04414.1"/>
    <property type="molecule type" value="Genomic_DNA"/>
</dbReference>
<gene>
    <name evidence="2" type="ORF">ASZ90_018181</name>
</gene>
<feature type="domain" description="PucR C-terminal helix-turn-helix" evidence="1">
    <location>
        <begin position="452"/>
        <end position="508"/>
    </location>
</feature>